<accession>A0A392W5B8</accession>
<dbReference type="Proteomes" id="UP000265520">
    <property type="component" value="Unassembled WGS sequence"/>
</dbReference>
<sequence length="20" mass="2430">MDSEDIKFRKPQVLRTSCFE</sequence>
<proteinExistence type="predicted"/>
<reference evidence="1 2" key="1">
    <citation type="journal article" date="2018" name="Front. Plant Sci.">
        <title>Red Clover (Trifolium pratense) and Zigzag Clover (T. medium) - A Picture of Genomic Similarities and Differences.</title>
        <authorList>
            <person name="Dluhosova J."/>
            <person name="Istvanek J."/>
            <person name="Nedelnik J."/>
            <person name="Repkova J."/>
        </authorList>
    </citation>
    <scope>NUCLEOTIDE SEQUENCE [LARGE SCALE GENOMIC DNA]</scope>
    <source>
        <strain evidence="2">cv. 10/8</strain>
        <tissue evidence="1">Leaf</tissue>
    </source>
</reference>
<comment type="caution">
    <text evidence="1">The sequence shown here is derived from an EMBL/GenBank/DDBJ whole genome shotgun (WGS) entry which is preliminary data.</text>
</comment>
<dbReference type="AlphaFoldDB" id="A0A392W5B8"/>
<evidence type="ECO:0000313" key="1">
    <source>
        <dbReference type="EMBL" id="MCI94939.1"/>
    </source>
</evidence>
<organism evidence="1 2">
    <name type="scientific">Trifolium medium</name>
    <dbReference type="NCBI Taxonomy" id="97028"/>
    <lineage>
        <taxon>Eukaryota</taxon>
        <taxon>Viridiplantae</taxon>
        <taxon>Streptophyta</taxon>
        <taxon>Embryophyta</taxon>
        <taxon>Tracheophyta</taxon>
        <taxon>Spermatophyta</taxon>
        <taxon>Magnoliopsida</taxon>
        <taxon>eudicotyledons</taxon>
        <taxon>Gunneridae</taxon>
        <taxon>Pentapetalae</taxon>
        <taxon>rosids</taxon>
        <taxon>fabids</taxon>
        <taxon>Fabales</taxon>
        <taxon>Fabaceae</taxon>
        <taxon>Papilionoideae</taxon>
        <taxon>50 kb inversion clade</taxon>
        <taxon>NPAAA clade</taxon>
        <taxon>Hologalegina</taxon>
        <taxon>IRL clade</taxon>
        <taxon>Trifolieae</taxon>
        <taxon>Trifolium</taxon>
    </lineage>
</organism>
<evidence type="ECO:0000313" key="2">
    <source>
        <dbReference type="Proteomes" id="UP000265520"/>
    </source>
</evidence>
<name>A0A392W5B8_9FABA</name>
<dbReference type="EMBL" id="LXQA011370974">
    <property type="protein sequence ID" value="MCI94939.1"/>
    <property type="molecule type" value="Genomic_DNA"/>
</dbReference>
<feature type="non-terminal residue" evidence="1">
    <location>
        <position position="20"/>
    </location>
</feature>
<protein>
    <submittedName>
        <fullName evidence="1">Uncharacterized protein</fullName>
    </submittedName>
</protein>
<keyword evidence="2" id="KW-1185">Reference proteome</keyword>